<dbReference type="Proteomes" id="UP000504615">
    <property type="component" value="Unplaced"/>
</dbReference>
<accession>A0A6I9VUS6</accession>
<sequence length="299" mass="34284">MKYLGVIIDTHWRFSEHFNNAAVRAERFLSALNALMPNFRGPSSAKRMLYASVIHSVLLYAAPVWAKNQIFTNRNIRLVLRVQRRVAIISAYCTVSYIAATLLARIPPFRFIAENRLYVFNTIRQIERRNNCKISNGARAAIKDKGNEIMLNMWKAHIEGLGPGDPAQRVRAMIFPHFTEWMTRGFGNLTYRMTQLLTGHGCFSVYLKRIGRYYSDGCKHCERDRDDASHTLSDCDAWSFWRDDLALIVGNTLRNDTLVPILLSGEENWGVVSSFSEEIMCIKEDAERRKQLAVEDPTG</sequence>
<reference evidence="3" key="1">
    <citation type="submission" date="2025-08" db="UniProtKB">
        <authorList>
            <consortium name="RefSeq"/>
        </authorList>
    </citation>
    <scope>IDENTIFICATION</scope>
</reference>
<name>A0A6I9VUS6_9HYME</name>
<keyword evidence="1" id="KW-0812">Transmembrane</keyword>
<keyword evidence="1" id="KW-0472">Membrane</keyword>
<protein>
    <submittedName>
        <fullName evidence="3">Uncharacterized protein LOC105422741</fullName>
    </submittedName>
</protein>
<proteinExistence type="predicted"/>
<evidence type="ECO:0000256" key="1">
    <source>
        <dbReference type="SAM" id="Phobius"/>
    </source>
</evidence>
<gene>
    <name evidence="3" type="primary">LOC105422741</name>
</gene>
<dbReference type="AlphaFoldDB" id="A0A6I9VUS6"/>
<dbReference type="RefSeq" id="XP_011630537.1">
    <property type="nucleotide sequence ID" value="XM_011632235.1"/>
</dbReference>
<keyword evidence="1" id="KW-1133">Transmembrane helix</keyword>
<dbReference type="KEGG" id="pbar:105422741"/>
<evidence type="ECO:0000313" key="2">
    <source>
        <dbReference type="Proteomes" id="UP000504615"/>
    </source>
</evidence>
<dbReference type="OrthoDB" id="7700848at2759"/>
<feature type="transmembrane region" description="Helical" evidence="1">
    <location>
        <begin position="48"/>
        <end position="66"/>
    </location>
</feature>
<dbReference type="GeneID" id="105422741"/>
<feature type="transmembrane region" description="Helical" evidence="1">
    <location>
        <begin position="86"/>
        <end position="106"/>
    </location>
</feature>
<keyword evidence="2" id="KW-1185">Reference proteome</keyword>
<organism evidence="2 3">
    <name type="scientific">Pogonomyrmex barbatus</name>
    <name type="common">red harvester ant</name>
    <dbReference type="NCBI Taxonomy" id="144034"/>
    <lineage>
        <taxon>Eukaryota</taxon>
        <taxon>Metazoa</taxon>
        <taxon>Ecdysozoa</taxon>
        <taxon>Arthropoda</taxon>
        <taxon>Hexapoda</taxon>
        <taxon>Insecta</taxon>
        <taxon>Pterygota</taxon>
        <taxon>Neoptera</taxon>
        <taxon>Endopterygota</taxon>
        <taxon>Hymenoptera</taxon>
        <taxon>Apocrita</taxon>
        <taxon>Aculeata</taxon>
        <taxon>Formicoidea</taxon>
        <taxon>Formicidae</taxon>
        <taxon>Myrmicinae</taxon>
        <taxon>Pogonomyrmex</taxon>
    </lineage>
</organism>
<evidence type="ECO:0000313" key="3">
    <source>
        <dbReference type="RefSeq" id="XP_011630537.1"/>
    </source>
</evidence>